<feature type="region of interest" description="Disordered" evidence="4">
    <location>
        <begin position="202"/>
        <end position="240"/>
    </location>
</feature>
<keyword evidence="7" id="KW-1185">Reference proteome</keyword>
<keyword evidence="1 3" id="KW-0863">Zinc-finger</keyword>
<reference evidence="6 7" key="2">
    <citation type="journal article" date="2019" name="G3 (Bethesda)">
        <title>Hybrid Assembly of the Genome of the Entomopathogenic Nematode Steinernema carpocapsae Identifies the X-Chromosome.</title>
        <authorList>
            <person name="Serra L."/>
            <person name="Macchietto M."/>
            <person name="Macias-Munoz A."/>
            <person name="McGill C.J."/>
            <person name="Rodriguez I.M."/>
            <person name="Rodriguez B."/>
            <person name="Murad R."/>
            <person name="Mortazavi A."/>
        </authorList>
    </citation>
    <scope>NUCLEOTIDE SEQUENCE [LARGE SCALE GENOMIC DNA]</scope>
    <source>
        <strain evidence="6 7">ALL</strain>
    </source>
</reference>
<keyword evidence="1 3" id="KW-0479">Metal-binding</keyword>
<keyword evidence="2" id="KW-0862">Zinc</keyword>
<evidence type="ECO:0000256" key="3">
    <source>
        <dbReference type="PROSITE-ProRule" id="PRU00175"/>
    </source>
</evidence>
<dbReference type="GO" id="GO:0008270">
    <property type="term" value="F:zinc ion binding"/>
    <property type="evidence" value="ECO:0007669"/>
    <property type="project" value="UniProtKB-KW"/>
</dbReference>
<dbReference type="STRING" id="34508.A0A4U5PC38"/>
<dbReference type="Pfam" id="PF13639">
    <property type="entry name" value="zf-RING_2"/>
    <property type="match status" value="1"/>
</dbReference>
<evidence type="ECO:0000256" key="1">
    <source>
        <dbReference type="ARBA" id="ARBA00022771"/>
    </source>
</evidence>
<dbReference type="AlphaFoldDB" id="A0A4U5PC38"/>
<evidence type="ECO:0000313" key="6">
    <source>
        <dbReference type="EMBL" id="TKR93554.1"/>
    </source>
</evidence>
<evidence type="ECO:0000256" key="2">
    <source>
        <dbReference type="ARBA" id="ARBA00022833"/>
    </source>
</evidence>
<sequence length="533" mass="57116">MTHCFLSRCLFFFMPDPTLNNAAATFAMIPGAPGAMSLFGGRGIRNSALSQNIALTSVTPSGYPLVAAGFPFSPLVAPNAFSAASQPIAAYAAAANVMYHQDVGVAPMVYAASASNSHHLQQCYVGAYTGGCPCMLQQPCGLHSALGPSTMAPSTGLLPAAQAATAYRSMAPPMVPAIPMDTPPQVPSNTQYVGHLPSSFRNGRMKRPAPGSNTATTDSAVSSSGRSQMPKVRRVAAVSSREPRDEEVLFDTLPGSTVMPSASIITPTDAAVPSTADRRTCNACGCHRTPSCMTCGCHQLSFPNHMNMCACSSTSQSTAATPIAPNSPMQAPPVPRRDAFEMNAAQTNLMLARRQQLERERVSNNAFYQRQQQQQQQHHHQEVLRRQHQVLFLPHHPQFLTVVSGDALLFPGNAGSLIAAAAAGHMNGERPPVGASVEEIQKCTEKINFVKGEDVPEGEEERCTICLTDFETGEELLKLKCSHMFHTNCAEWFKHDRRCPNCRADLIPSSPSKAAESEDAFENVVPPPEQIAL</sequence>
<name>A0A4U5PC38_STECR</name>
<dbReference type="SUPFAM" id="SSF57850">
    <property type="entry name" value="RING/U-box"/>
    <property type="match status" value="1"/>
</dbReference>
<gene>
    <name evidence="6" type="ORF">L596_007981</name>
</gene>
<evidence type="ECO:0000259" key="5">
    <source>
        <dbReference type="PROSITE" id="PS50089"/>
    </source>
</evidence>
<dbReference type="PANTHER" id="PTHR46592:SF14">
    <property type="entry name" value="RING-TYPE DOMAIN-CONTAINING PROTEIN"/>
    <property type="match status" value="1"/>
</dbReference>
<dbReference type="PROSITE" id="PS50089">
    <property type="entry name" value="ZF_RING_2"/>
    <property type="match status" value="1"/>
</dbReference>
<dbReference type="GO" id="GO:0016740">
    <property type="term" value="F:transferase activity"/>
    <property type="evidence" value="ECO:0007669"/>
    <property type="project" value="InterPro"/>
</dbReference>
<dbReference type="InterPro" id="IPR001841">
    <property type="entry name" value="Znf_RING"/>
</dbReference>
<dbReference type="PANTHER" id="PTHR46592">
    <property type="entry name" value="RING-H2 FINGER PROTEIN ATL67"/>
    <property type="match status" value="1"/>
</dbReference>
<dbReference type="EMBL" id="AZBU02000002">
    <property type="protein sequence ID" value="TKR93554.1"/>
    <property type="molecule type" value="Genomic_DNA"/>
</dbReference>
<evidence type="ECO:0000313" key="7">
    <source>
        <dbReference type="Proteomes" id="UP000298663"/>
    </source>
</evidence>
<protein>
    <recommendedName>
        <fullName evidence="5">RING-type domain-containing protein</fullName>
    </recommendedName>
</protein>
<comment type="caution">
    <text evidence="6">The sequence shown here is derived from an EMBL/GenBank/DDBJ whole genome shotgun (WGS) entry which is preliminary data.</text>
</comment>
<feature type="region of interest" description="Disordered" evidence="4">
    <location>
        <begin position="510"/>
        <end position="533"/>
    </location>
</feature>
<accession>A0A4U5PC38</accession>
<evidence type="ECO:0000256" key="4">
    <source>
        <dbReference type="SAM" id="MobiDB-lite"/>
    </source>
</evidence>
<feature type="compositionally biased region" description="Polar residues" evidence="4">
    <location>
        <begin position="211"/>
        <end position="227"/>
    </location>
</feature>
<dbReference type="GO" id="GO:0016567">
    <property type="term" value="P:protein ubiquitination"/>
    <property type="evidence" value="ECO:0007669"/>
    <property type="project" value="InterPro"/>
</dbReference>
<reference evidence="6 7" key="1">
    <citation type="journal article" date="2015" name="Genome Biol.">
        <title>Comparative genomics of Steinernema reveals deeply conserved gene regulatory networks.</title>
        <authorList>
            <person name="Dillman A.R."/>
            <person name="Macchietto M."/>
            <person name="Porter C.F."/>
            <person name="Rogers A."/>
            <person name="Williams B."/>
            <person name="Antoshechkin I."/>
            <person name="Lee M.M."/>
            <person name="Goodwin Z."/>
            <person name="Lu X."/>
            <person name="Lewis E.E."/>
            <person name="Goodrich-Blair H."/>
            <person name="Stock S.P."/>
            <person name="Adams B.J."/>
            <person name="Sternberg P.W."/>
            <person name="Mortazavi A."/>
        </authorList>
    </citation>
    <scope>NUCLEOTIDE SEQUENCE [LARGE SCALE GENOMIC DNA]</scope>
    <source>
        <strain evidence="6 7">ALL</strain>
    </source>
</reference>
<organism evidence="6 7">
    <name type="scientific">Steinernema carpocapsae</name>
    <name type="common">Entomopathogenic nematode</name>
    <dbReference type="NCBI Taxonomy" id="34508"/>
    <lineage>
        <taxon>Eukaryota</taxon>
        <taxon>Metazoa</taxon>
        <taxon>Ecdysozoa</taxon>
        <taxon>Nematoda</taxon>
        <taxon>Chromadorea</taxon>
        <taxon>Rhabditida</taxon>
        <taxon>Tylenchina</taxon>
        <taxon>Panagrolaimomorpha</taxon>
        <taxon>Strongyloidoidea</taxon>
        <taxon>Steinernematidae</taxon>
        <taxon>Steinernema</taxon>
    </lineage>
</organism>
<dbReference type="SMART" id="SM00184">
    <property type="entry name" value="RING"/>
    <property type="match status" value="1"/>
</dbReference>
<dbReference type="InterPro" id="IPR013083">
    <property type="entry name" value="Znf_RING/FYVE/PHD"/>
</dbReference>
<dbReference type="InterPro" id="IPR044289">
    <property type="entry name" value="ATL67-70"/>
</dbReference>
<dbReference type="OrthoDB" id="9984778at2759"/>
<proteinExistence type="predicted"/>
<dbReference type="Proteomes" id="UP000298663">
    <property type="component" value="Unassembled WGS sequence"/>
</dbReference>
<dbReference type="Gene3D" id="3.30.40.10">
    <property type="entry name" value="Zinc/RING finger domain, C3HC4 (zinc finger)"/>
    <property type="match status" value="1"/>
</dbReference>
<feature type="domain" description="RING-type" evidence="5">
    <location>
        <begin position="463"/>
        <end position="503"/>
    </location>
</feature>